<reference evidence="1 2" key="1">
    <citation type="submission" date="2017-06" db="EMBL/GenBank/DDBJ databases">
        <authorList>
            <person name="Kim H.J."/>
            <person name="Triplett B.A."/>
        </authorList>
    </citation>
    <scope>NUCLEOTIDE SEQUENCE [LARGE SCALE GENOMIC DNA]</scope>
    <source>
        <strain evidence="1 2">DSM 8800</strain>
    </source>
</reference>
<evidence type="ECO:0000313" key="2">
    <source>
        <dbReference type="Proteomes" id="UP000198397"/>
    </source>
</evidence>
<keyword evidence="2" id="KW-1185">Reference proteome</keyword>
<evidence type="ECO:0000313" key="1">
    <source>
        <dbReference type="EMBL" id="SNR68984.1"/>
    </source>
</evidence>
<organism evidence="1 2">
    <name type="scientific">Halorubrum vacuolatum</name>
    <name type="common">Natronobacterium vacuolatum</name>
    <dbReference type="NCBI Taxonomy" id="63740"/>
    <lineage>
        <taxon>Archaea</taxon>
        <taxon>Methanobacteriati</taxon>
        <taxon>Methanobacteriota</taxon>
        <taxon>Stenosarchaea group</taxon>
        <taxon>Halobacteria</taxon>
        <taxon>Halobacteriales</taxon>
        <taxon>Haloferacaceae</taxon>
        <taxon>Halorubrum</taxon>
    </lineage>
</organism>
<proteinExistence type="predicted"/>
<dbReference type="RefSeq" id="WP_218818982.1">
    <property type="nucleotide sequence ID" value="NZ_FZNQ01000039.1"/>
</dbReference>
<dbReference type="OrthoDB" id="330911at2157"/>
<accession>A0A238YEG9</accession>
<dbReference type="EMBL" id="FZNQ01000039">
    <property type="protein sequence ID" value="SNR68984.1"/>
    <property type="molecule type" value="Genomic_DNA"/>
</dbReference>
<evidence type="ECO:0008006" key="3">
    <source>
        <dbReference type="Google" id="ProtNLM"/>
    </source>
</evidence>
<gene>
    <name evidence="1" type="ORF">SAMN06264855_1391</name>
</gene>
<protein>
    <recommendedName>
        <fullName evidence="3">Restriction endonuclease</fullName>
    </recommendedName>
</protein>
<sequence length="388" mass="43151">MVELTLERIVGLAGEWTDDSRASQQFREIIEDEQTTTEEIESYLQEAIDGSESYHNKALQDLVNNIGRRLGFEVEYGIYQGVSDTIGYDGHWVSTATKEDTHLVVETKKSTAFSIGPEQAGEYMGELVEREGLDREQVYGLYVVGDGDVETVSQTILGSKYRDRMRVITAQRLLDLLEIQTESGLRHDQVVDVLLPINAVDVGQLVGLIQDVIEFREHEDPVGDKVTPTQSDTPDSVNWDGPQTGANAVQGTISRQELTGPDDATVAVFPSQTSGVQFLKENNAWGFVGINQNPEYVAIYVSDDVQAVKYVARVKEIVPANEATLARTLESYAGEQAEFNASQKVVIFEPGTLYELTDPIPFESRVPYSLRYTELGRLRQAETTDDIL</sequence>
<dbReference type="AlphaFoldDB" id="A0A238YEG9"/>
<dbReference type="Proteomes" id="UP000198397">
    <property type="component" value="Unassembled WGS sequence"/>
</dbReference>
<name>A0A238YEG9_HALVU</name>